<evidence type="ECO:0000313" key="5">
    <source>
        <dbReference type="EMBL" id="GMG85749.1"/>
    </source>
</evidence>
<dbReference type="PANTHER" id="PTHR43479">
    <property type="entry name" value="ACREF/ENVCD OPERON REPRESSOR-RELATED"/>
    <property type="match status" value="1"/>
</dbReference>
<dbReference type="InterPro" id="IPR050624">
    <property type="entry name" value="HTH-type_Tx_Regulator"/>
</dbReference>
<dbReference type="Gene3D" id="1.10.357.10">
    <property type="entry name" value="Tetracycline Repressor, domain 2"/>
    <property type="match status" value="1"/>
</dbReference>
<keyword evidence="6" id="KW-1185">Reference proteome</keyword>
<name>A0ABQ6LUI7_9GAMM</name>
<evidence type="ECO:0000313" key="6">
    <source>
        <dbReference type="Proteomes" id="UP001224392"/>
    </source>
</evidence>
<organism evidence="5 6">
    <name type="scientific">Biformimicrobium ophioploci</name>
    <dbReference type="NCBI Taxonomy" id="3036711"/>
    <lineage>
        <taxon>Bacteria</taxon>
        <taxon>Pseudomonadati</taxon>
        <taxon>Pseudomonadota</taxon>
        <taxon>Gammaproteobacteria</taxon>
        <taxon>Cellvibrionales</taxon>
        <taxon>Microbulbiferaceae</taxon>
        <taxon>Biformimicrobium</taxon>
    </lineage>
</organism>
<evidence type="ECO:0000256" key="2">
    <source>
        <dbReference type="PROSITE-ProRule" id="PRU00335"/>
    </source>
</evidence>
<protein>
    <submittedName>
        <fullName evidence="5">TetR/AcrR family transcriptional regulator</fullName>
    </submittedName>
</protein>
<dbReference type="PROSITE" id="PS50977">
    <property type="entry name" value="HTH_TETR_2"/>
    <property type="match status" value="1"/>
</dbReference>
<comment type="caution">
    <text evidence="5">The sequence shown here is derived from an EMBL/GenBank/DDBJ whole genome shotgun (WGS) entry which is preliminary data.</text>
</comment>
<dbReference type="PRINTS" id="PR00455">
    <property type="entry name" value="HTHTETR"/>
</dbReference>
<dbReference type="SUPFAM" id="SSF46689">
    <property type="entry name" value="Homeodomain-like"/>
    <property type="match status" value="1"/>
</dbReference>
<feature type="region of interest" description="Disordered" evidence="3">
    <location>
        <begin position="1"/>
        <end position="22"/>
    </location>
</feature>
<dbReference type="InterPro" id="IPR009057">
    <property type="entry name" value="Homeodomain-like_sf"/>
</dbReference>
<dbReference type="EMBL" id="BSYJ01000001">
    <property type="protein sequence ID" value="GMG85749.1"/>
    <property type="molecule type" value="Genomic_DNA"/>
</dbReference>
<accession>A0ABQ6LUI7</accession>
<proteinExistence type="predicted"/>
<keyword evidence="1 2" id="KW-0238">DNA-binding</keyword>
<feature type="compositionally biased region" description="Low complexity" evidence="3">
    <location>
        <begin position="1"/>
        <end position="14"/>
    </location>
</feature>
<dbReference type="PANTHER" id="PTHR43479:SF11">
    <property type="entry name" value="ACREF_ENVCD OPERON REPRESSOR-RELATED"/>
    <property type="match status" value="1"/>
</dbReference>
<evidence type="ECO:0000256" key="3">
    <source>
        <dbReference type="SAM" id="MobiDB-lite"/>
    </source>
</evidence>
<sequence>MSKPASATSDTSTSRMDRRRERTRQQLMQAAIELVLQKGADETAIDEVTDKADVGRRTFYNHFDNKEDCVKAAITERFGRYAAESVLVAEKHDDPAVVLTVSALAVFNRIATDPITAQLASLPRLLIDATQDSQRDFIMRTLLKGYEQGRFASPLPLEALDALVSWGFIGLVLEEITTLGTQDRSAVWAHYLLHILGIEQEEIASIIAAARNTPLP</sequence>
<dbReference type="InterPro" id="IPR001647">
    <property type="entry name" value="HTH_TetR"/>
</dbReference>
<dbReference type="Proteomes" id="UP001224392">
    <property type="component" value="Unassembled WGS sequence"/>
</dbReference>
<evidence type="ECO:0000256" key="1">
    <source>
        <dbReference type="ARBA" id="ARBA00023125"/>
    </source>
</evidence>
<gene>
    <name evidence="5" type="ORF">MNKW57_00700</name>
</gene>
<feature type="DNA-binding region" description="H-T-H motif" evidence="2">
    <location>
        <begin position="44"/>
        <end position="63"/>
    </location>
</feature>
<reference evidence="5 6" key="1">
    <citation type="submission" date="2023-04" db="EMBL/GenBank/DDBJ databases">
        <title>Marinobulbifer ophiurae gen. nov., sp. Nov., isolate from tissue of brittle star Ophioplocus japonicus.</title>
        <authorList>
            <person name="Kawano K."/>
            <person name="Sawayama S."/>
            <person name="Nakagawa S."/>
        </authorList>
    </citation>
    <scope>NUCLEOTIDE SEQUENCE [LARGE SCALE GENOMIC DNA]</scope>
    <source>
        <strain evidence="5 6">NKW57</strain>
    </source>
</reference>
<evidence type="ECO:0000259" key="4">
    <source>
        <dbReference type="PROSITE" id="PS50977"/>
    </source>
</evidence>
<feature type="domain" description="HTH tetR-type" evidence="4">
    <location>
        <begin position="21"/>
        <end position="81"/>
    </location>
</feature>
<dbReference type="RefSeq" id="WP_285762279.1">
    <property type="nucleotide sequence ID" value="NZ_BSYJ01000001.1"/>
</dbReference>
<dbReference type="Pfam" id="PF00440">
    <property type="entry name" value="TetR_N"/>
    <property type="match status" value="1"/>
</dbReference>